<dbReference type="AlphaFoldDB" id="A0A975FJ27"/>
<dbReference type="EMBL" id="CP054393">
    <property type="protein sequence ID" value="QTX02830.1"/>
    <property type="molecule type" value="Genomic_DNA"/>
</dbReference>
<evidence type="ECO:0000313" key="2">
    <source>
        <dbReference type="Proteomes" id="UP000672038"/>
    </source>
</evidence>
<dbReference type="KEGG" id="pluf:LFWB_2600"/>
<sequence length="119" mass="13905">MSNNTKSISAFEGIVKWNAIDKGYGFIKSVKPMGEVLFNQIAEEFSIDETEIEQFINEREKLEDDLFFHCNSIVVGNEEAALSHYQEIKYKVLKENDRVRFFIKLVKGREQACYIKKED</sequence>
<protein>
    <recommendedName>
        <fullName evidence="3">CSD domain-containing protein</fullName>
    </recommendedName>
</protein>
<name>A0A975FJ27_LOWBP</name>
<evidence type="ECO:0008006" key="3">
    <source>
        <dbReference type="Google" id="ProtNLM"/>
    </source>
</evidence>
<dbReference type="Gene3D" id="2.40.50.140">
    <property type="entry name" value="Nucleic acid-binding proteins"/>
    <property type="match status" value="1"/>
</dbReference>
<reference evidence="1" key="1">
    <citation type="submission" date="2020-06" db="EMBL/GenBank/DDBJ databases">
        <title>Complete genome sequence of Candidatus Phytoplasma luffae NCHU2019.</title>
        <authorList>
            <person name="Cho S.-T."/>
            <person name="Tan C.-M."/>
            <person name="Li J.-R."/>
            <person name="Chien Y.-Y."/>
            <person name="Chiu Y.-C."/>
            <person name="Yang J.-Y."/>
            <person name="Kuo C.-H."/>
        </authorList>
    </citation>
    <scope>NUCLEOTIDE SEQUENCE</scope>
    <source>
        <strain evidence="1">NCHU2019</strain>
    </source>
</reference>
<keyword evidence="2" id="KW-1185">Reference proteome</keyword>
<gene>
    <name evidence="1" type="ORF">LFWB_2600</name>
</gene>
<dbReference type="Proteomes" id="UP000672038">
    <property type="component" value="Chromosome"/>
</dbReference>
<accession>A0A975FJ27</accession>
<organism evidence="1 2">
    <name type="scientific">Loofah witches'-broom phytoplasma</name>
    <dbReference type="NCBI Taxonomy" id="35773"/>
    <lineage>
        <taxon>Bacteria</taxon>
        <taxon>Bacillati</taxon>
        <taxon>Mycoplasmatota</taxon>
        <taxon>Mollicutes</taxon>
        <taxon>Acholeplasmatales</taxon>
        <taxon>Acholeplasmataceae</taxon>
        <taxon>Candidatus Phytoplasma</taxon>
        <taxon>16SrVIII (Loofah witches'-broom group)</taxon>
    </lineage>
</organism>
<proteinExistence type="predicted"/>
<dbReference type="InterPro" id="IPR012340">
    <property type="entry name" value="NA-bd_OB-fold"/>
</dbReference>
<dbReference type="RefSeq" id="WP_210954873.1">
    <property type="nucleotide sequence ID" value="NZ_CP054393.1"/>
</dbReference>
<evidence type="ECO:0000313" key="1">
    <source>
        <dbReference type="EMBL" id="QTX02830.1"/>
    </source>
</evidence>